<dbReference type="InterPro" id="IPR009057">
    <property type="entry name" value="Homeodomain-like_sf"/>
</dbReference>
<organism evidence="4 5">
    <name type="scientific">Novosphingobium anseongense</name>
    <dbReference type="NCBI Taxonomy" id="3133436"/>
    <lineage>
        <taxon>Bacteria</taxon>
        <taxon>Pseudomonadati</taxon>
        <taxon>Pseudomonadota</taxon>
        <taxon>Alphaproteobacteria</taxon>
        <taxon>Sphingomonadales</taxon>
        <taxon>Sphingomonadaceae</taxon>
        <taxon>Novosphingobium</taxon>
    </lineage>
</organism>
<evidence type="ECO:0000313" key="5">
    <source>
        <dbReference type="Proteomes" id="UP001361239"/>
    </source>
</evidence>
<feature type="DNA-binding region" description="H-T-H motif" evidence="2">
    <location>
        <begin position="7"/>
        <end position="26"/>
    </location>
</feature>
<dbReference type="PROSITE" id="PS50977">
    <property type="entry name" value="HTH_TETR_2"/>
    <property type="match status" value="1"/>
</dbReference>
<feature type="domain" description="HTH tetR-type" evidence="3">
    <location>
        <begin position="1"/>
        <end position="44"/>
    </location>
</feature>
<evidence type="ECO:0000256" key="1">
    <source>
        <dbReference type="ARBA" id="ARBA00023125"/>
    </source>
</evidence>
<keyword evidence="1 2" id="KW-0238">DNA-binding</keyword>
<evidence type="ECO:0000259" key="3">
    <source>
        <dbReference type="PROSITE" id="PS50977"/>
    </source>
</evidence>
<reference evidence="4 5" key="1">
    <citation type="submission" date="2024-03" db="EMBL/GenBank/DDBJ databases">
        <authorList>
            <person name="Jo J.-H."/>
        </authorList>
    </citation>
    <scope>NUCLEOTIDE SEQUENCE [LARGE SCALE GENOMIC DNA]</scope>
    <source>
        <strain evidence="4 5">PS1R-30</strain>
    </source>
</reference>
<dbReference type="RefSeq" id="WP_339584980.1">
    <property type="nucleotide sequence ID" value="NZ_JBBHJZ010000001.1"/>
</dbReference>
<proteinExistence type="predicted"/>
<name>A0ABU8RPW7_9SPHN</name>
<dbReference type="EMBL" id="JBBHJZ010000001">
    <property type="protein sequence ID" value="MEJ5975003.1"/>
    <property type="molecule type" value="Genomic_DNA"/>
</dbReference>
<evidence type="ECO:0000256" key="2">
    <source>
        <dbReference type="PROSITE-ProRule" id="PRU00335"/>
    </source>
</evidence>
<evidence type="ECO:0000313" key="4">
    <source>
        <dbReference type="EMBL" id="MEJ5975003.1"/>
    </source>
</evidence>
<dbReference type="SUPFAM" id="SSF46689">
    <property type="entry name" value="Homeodomain-like"/>
    <property type="match status" value="1"/>
</dbReference>
<comment type="caution">
    <text evidence="4">The sequence shown here is derived from an EMBL/GenBank/DDBJ whole genome shotgun (WGS) entry which is preliminary data.</text>
</comment>
<dbReference type="Proteomes" id="UP001361239">
    <property type="component" value="Unassembled WGS sequence"/>
</dbReference>
<sequence>MAFDTVTGAMIAERAGVGYATYFRHYADPRDLLVDTVAHLAGGLVEQMMPALLNGGTHAAARELVQTVDVERATYFALLNGAGDATRGMLVRYLFDRMANLPDLSPHWLPRRLAIRFAIVGTIELLDWWLREEPLLDLDTVANLLDRLIIARISTVS</sequence>
<dbReference type="Gene3D" id="1.10.357.10">
    <property type="entry name" value="Tetracycline Repressor, domain 2"/>
    <property type="match status" value="1"/>
</dbReference>
<accession>A0ABU8RPW7</accession>
<keyword evidence="5" id="KW-1185">Reference proteome</keyword>
<gene>
    <name evidence="4" type="ORF">WG901_00015</name>
</gene>
<dbReference type="InterPro" id="IPR001647">
    <property type="entry name" value="HTH_TetR"/>
</dbReference>
<protein>
    <recommendedName>
        <fullName evidence="3">HTH tetR-type domain-containing protein</fullName>
    </recommendedName>
</protein>